<evidence type="ECO:0000313" key="4">
    <source>
        <dbReference type="EMBL" id="XCH46208.1"/>
    </source>
</evidence>
<dbReference type="KEGG" id="taut:V4D30_07655"/>
<keyword evidence="4" id="KW-0808">Transferase</keyword>
<evidence type="ECO:0000256" key="1">
    <source>
        <dbReference type="ARBA" id="ARBA00001933"/>
    </source>
</evidence>
<dbReference type="Pfam" id="PF01063">
    <property type="entry name" value="Aminotran_4"/>
    <property type="match status" value="1"/>
</dbReference>
<dbReference type="InterPro" id="IPR043131">
    <property type="entry name" value="BCAT-like_N"/>
</dbReference>
<organism evidence="4">
    <name type="scientific">Thermodesulfovibrio autotrophicus</name>
    <dbReference type="NCBI Taxonomy" id="3118333"/>
    <lineage>
        <taxon>Bacteria</taxon>
        <taxon>Pseudomonadati</taxon>
        <taxon>Nitrospirota</taxon>
        <taxon>Thermodesulfovibrionia</taxon>
        <taxon>Thermodesulfovibrionales</taxon>
        <taxon>Thermodesulfovibrionaceae</taxon>
        <taxon>Thermodesulfovibrio</taxon>
    </lineage>
</organism>
<dbReference type="FunFam" id="3.30.470.10:FF:000028">
    <property type="entry name" value="Aminodeoxychorismate lyase"/>
    <property type="match status" value="1"/>
</dbReference>
<dbReference type="PANTHER" id="PTHR42743">
    <property type="entry name" value="AMINO-ACID AMINOTRANSFERASE"/>
    <property type="match status" value="1"/>
</dbReference>
<sequence length="246" mass="28580">MNYRTILFGEGLFETILWQGKTKKLLRHYERLKNSAQFFHIPCPDFESFYRLIEEKAEKRKNIYVKYCLISKGEGIYHSYPEESESLVIIKDYKADLNPKKLFISSIKRHSRNPVIYHKTMNYLTNILAKREALLEGFDDSIMLNENDEITECASSNILVVKGERLQTPAKESGLLSGTTLQILIEKANVKEERLKIEDLYTARAVFILNSLTGALPVSQIMDKKYPFDNEILQYLNSLIDEENQP</sequence>
<proteinExistence type="inferred from homology"/>
<dbReference type="EMBL" id="CP144373">
    <property type="protein sequence ID" value="XCH46208.1"/>
    <property type="molecule type" value="Genomic_DNA"/>
</dbReference>
<dbReference type="CDD" id="cd00449">
    <property type="entry name" value="PLPDE_IV"/>
    <property type="match status" value="1"/>
</dbReference>
<dbReference type="PANTHER" id="PTHR42743:SF5">
    <property type="entry name" value="AMINODEOXYCHORISMATE LYASE"/>
    <property type="match status" value="1"/>
</dbReference>
<evidence type="ECO:0000256" key="3">
    <source>
        <dbReference type="ARBA" id="ARBA00022898"/>
    </source>
</evidence>
<dbReference type="InterPro" id="IPR043132">
    <property type="entry name" value="BCAT-like_C"/>
</dbReference>
<dbReference type="RefSeq" id="WP_353683747.1">
    <property type="nucleotide sequence ID" value="NZ_CP144373.1"/>
</dbReference>
<dbReference type="GO" id="GO:0008652">
    <property type="term" value="P:amino acid biosynthetic process"/>
    <property type="evidence" value="ECO:0007669"/>
    <property type="project" value="UniProtKB-ARBA"/>
</dbReference>
<dbReference type="Gene3D" id="3.30.470.10">
    <property type="match status" value="1"/>
</dbReference>
<dbReference type="GO" id="GO:0046394">
    <property type="term" value="P:carboxylic acid biosynthetic process"/>
    <property type="evidence" value="ECO:0007669"/>
    <property type="project" value="UniProtKB-ARBA"/>
</dbReference>
<dbReference type="AlphaFoldDB" id="A0AAU8GY36"/>
<evidence type="ECO:0000256" key="2">
    <source>
        <dbReference type="ARBA" id="ARBA00009320"/>
    </source>
</evidence>
<dbReference type="InterPro" id="IPR036038">
    <property type="entry name" value="Aminotransferase-like"/>
</dbReference>
<protein>
    <submittedName>
        <fullName evidence="4">Aminotransferase class IV</fullName>
    </submittedName>
</protein>
<dbReference type="SUPFAM" id="SSF56752">
    <property type="entry name" value="D-aminoacid aminotransferase-like PLP-dependent enzymes"/>
    <property type="match status" value="1"/>
</dbReference>
<dbReference type="InterPro" id="IPR050571">
    <property type="entry name" value="Class-IV_PLP-Dep_Aminotrnsfr"/>
</dbReference>
<name>A0AAU8GY36_9BACT</name>
<comment type="cofactor">
    <cofactor evidence="1">
        <name>pyridoxal 5'-phosphate</name>
        <dbReference type="ChEBI" id="CHEBI:597326"/>
    </cofactor>
</comment>
<gene>
    <name evidence="4" type="ORF">V4D30_07655</name>
</gene>
<dbReference type="GO" id="GO:0008483">
    <property type="term" value="F:transaminase activity"/>
    <property type="evidence" value="ECO:0007669"/>
    <property type="project" value="UniProtKB-KW"/>
</dbReference>
<dbReference type="Gene3D" id="3.20.10.10">
    <property type="entry name" value="D-amino Acid Aminotransferase, subunit A, domain 2"/>
    <property type="match status" value="1"/>
</dbReference>
<accession>A0AAU8GY36</accession>
<comment type="similarity">
    <text evidence="2">Belongs to the class-IV pyridoxal-phosphate-dependent aminotransferase family.</text>
</comment>
<reference evidence="4" key="1">
    <citation type="submission" date="2024-01" db="EMBL/GenBank/DDBJ databases">
        <title>The first autotrophic representatives of the genus Thermodesulfovibrio.</title>
        <authorList>
            <person name="Maltseva A.I."/>
            <person name="Elcheninov A.G."/>
            <person name="Kublanov I.V."/>
            <person name="Lebedinsky A.V."/>
            <person name="Frolov E.N."/>
        </authorList>
    </citation>
    <scope>NUCLEOTIDE SEQUENCE</scope>
    <source>
        <strain evidence="4">3907-1M</strain>
    </source>
</reference>
<dbReference type="FunFam" id="3.20.10.10:FF:000002">
    <property type="entry name" value="D-alanine aminotransferase"/>
    <property type="match status" value="1"/>
</dbReference>
<keyword evidence="4" id="KW-0032">Aminotransferase</keyword>
<dbReference type="InterPro" id="IPR001544">
    <property type="entry name" value="Aminotrans_IV"/>
</dbReference>
<keyword evidence="3" id="KW-0663">Pyridoxal phosphate</keyword>